<evidence type="ECO:0000259" key="17">
    <source>
        <dbReference type="Pfam" id="PF16491"/>
    </source>
</evidence>
<dbReference type="GO" id="GO:0005789">
    <property type="term" value="C:endoplasmic reticulum membrane"/>
    <property type="evidence" value="ECO:0007669"/>
    <property type="project" value="UniProtKB-SubCell"/>
</dbReference>
<evidence type="ECO:0000256" key="9">
    <source>
        <dbReference type="ARBA" id="ARBA00023049"/>
    </source>
</evidence>
<accession>A0A1Y2B6Z2</accession>
<dbReference type="EMBL" id="MCGO01000082">
    <property type="protein sequence ID" value="ORY30494.1"/>
    <property type="molecule type" value="Genomic_DNA"/>
</dbReference>
<feature type="binding site" evidence="14">
    <location>
        <position position="292"/>
    </location>
    <ligand>
        <name>Zn(2+)</name>
        <dbReference type="ChEBI" id="CHEBI:29105"/>
        <note>catalytic</note>
    </ligand>
</feature>
<feature type="active site" description="Proton donor" evidence="13">
    <location>
        <position position="374"/>
    </location>
</feature>
<comment type="cofactor">
    <cofactor evidence="14 15">
        <name>Zn(2+)</name>
        <dbReference type="ChEBI" id="CHEBI:29105"/>
    </cofactor>
    <text evidence="14 15">Binds 1 zinc ion per subunit.</text>
</comment>
<dbReference type="CDD" id="cd07343">
    <property type="entry name" value="M48A_Zmpste24p_like"/>
    <property type="match status" value="1"/>
</dbReference>
<dbReference type="InterPro" id="IPR032456">
    <property type="entry name" value="Peptidase_M48_N"/>
</dbReference>
<comment type="similarity">
    <text evidence="12 15">Belongs to the peptidase M48A family.</text>
</comment>
<evidence type="ECO:0000256" key="10">
    <source>
        <dbReference type="ARBA" id="ARBA00023136"/>
    </source>
</evidence>
<evidence type="ECO:0000256" key="14">
    <source>
        <dbReference type="PIRSR" id="PIRSR627057-2"/>
    </source>
</evidence>
<evidence type="ECO:0000259" key="16">
    <source>
        <dbReference type="Pfam" id="PF01435"/>
    </source>
</evidence>
<dbReference type="Pfam" id="PF01435">
    <property type="entry name" value="Peptidase_M48"/>
    <property type="match status" value="1"/>
</dbReference>
<evidence type="ECO:0000313" key="18">
    <source>
        <dbReference type="EMBL" id="ORY30494.1"/>
    </source>
</evidence>
<feature type="binding site" evidence="14">
    <location>
        <position position="296"/>
    </location>
    <ligand>
        <name>Zn(2+)</name>
        <dbReference type="ChEBI" id="CHEBI:29105"/>
        <note>catalytic</note>
    </ligand>
</feature>
<feature type="active site" evidence="13">
    <location>
        <position position="293"/>
    </location>
</feature>
<feature type="domain" description="CAAX prenyl protease 1 N-terminal" evidence="17">
    <location>
        <begin position="34"/>
        <end position="219"/>
    </location>
</feature>
<evidence type="ECO:0000256" key="6">
    <source>
        <dbReference type="ARBA" id="ARBA00022824"/>
    </source>
</evidence>
<evidence type="ECO:0000256" key="3">
    <source>
        <dbReference type="ARBA" id="ARBA00022692"/>
    </source>
</evidence>
<dbReference type="FunFam" id="3.30.2010.10:FF:000002">
    <property type="entry name" value="CAAX prenyl protease"/>
    <property type="match status" value="1"/>
</dbReference>
<comment type="caution">
    <text evidence="18">The sequence shown here is derived from an EMBL/GenBank/DDBJ whole genome shotgun (WGS) entry which is preliminary data.</text>
</comment>
<comment type="function">
    <text evidence="15">Proteolytically removes the C-terminal three residues of farnesylated proteins.</text>
</comment>
<evidence type="ECO:0000256" key="7">
    <source>
        <dbReference type="ARBA" id="ARBA00022833"/>
    </source>
</evidence>
<evidence type="ECO:0000256" key="8">
    <source>
        <dbReference type="ARBA" id="ARBA00022989"/>
    </source>
</evidence>
<feature type="binding site" evidence="14">
    <location>
        <position position="370"/>
    </location>
    <ligand>
        <name>Zn(2+)</name>
        <dbReference type="ChEBI" id="CHEBI:29105"/>
        <note>catalytic</note>
    </ligand>
</feature>
<evidence type="ECO:0000256" key="4">
    <source>
        <dbReference type="ARBA" id="ARBA00022723"/>
    </source>
</evidence>
<comment type="catalytic activity">
    <reaction evidence="11 15">
        <text>Hydrolyzes the peptide bond -P2-(S-farnesyl or geranylgeranyl)C-P1'-P2'-P3'-COOH where P1' and P2' are amino acids with aliphatic side chains and P3' is any C-terminal residue.</text>
        <dbReference type="EC" id="3.4.24.84"/>
    </reaction>
</comment>
<dbReference type="EC" id="3.4.24.84" evidence="15"/>
<evidence type="ECO:0000256" key="2">
    <source>
        <dbReference type="ARBA" id="ARBA00022670"/>
    </source>
</evidence>
<feature type="transmembrane region" description="Helical" evidence="15">
    <location>
        <begin position="118"/>
        <end position="143"/>
    </location>
</feature>
<dbReference type="GO" id="GO:0004222">
    <property type="term" value="F:metalloendopeptidase activity"/>
    <property type="evidence" value="ECO:0007669"/>
    <property type="project" value="UniProtKB-UniRule"/>
</dbReference>
<dbReference type="OrthoDB" id="360839at2759"/>
<keyword evidence="5 15" id="KW-0378">Hydrolase</keyword>
<proteinExistence type="inferred from homology"/>
<feature type="transmembrane region" description="Helical" evidence="15">
    <location>
        <begin position="12"/>
        <end position="30"/>
    </location>
</feature>
<reference evidence="18 19" key="1">
    <citation type="submission" date="2016-07" db="EMBL/GenBank/DDBJ databases">
        <title>Pervasive Adenine N6-methylation of Active Genes in Fungi.</title>
        <authorList>
            <consortium name="DOE Joint Genome Institute"/>
            <person name="Mondo S.J."/>
            <person name="Dannebaum R.O."/>
            <person name="Kuo R.C."/>
            <person name="Labutti K."/>
            <person name="Haridas S."/>
            <person name="Kuo A."/>
            <person name="Salamov A."/>
            <person name="Ahrendt S.R."/>
            <person name="Lipzen A."/>
            <person name="Sullivan W."/>
            <person name="Andreopoulos W.B."/>
            <person name="Clum A."/>
            <person name="Lindquist E."/>
            <person name="Daum C."/>
            <person name="Ramamoorthy G.K."/>
            <person name="Gryganskyi A."/>
            <person name="Culley D."/>
            <person name="Magnuson J.K."/>
            <person name="James T.Y."/>
            <person name="O'Malley M.A."/>
            <person name="Stajich J.E."/>
            <person name="Spatafora J.W."/>
            <person name="Visel A."/>
            <person name="Grigoriev I.V."/>
        </authorList>
    </citation>
    <scope>NUCLEOTIDE SEQUENCE [LARGE SCALE GENOMIC DNA]</scope>
    <source>
        <strain evidence="18 19">JEL800</strain>
    </source>
</reference>
<dbReference type="PANTHER" id="PTHR10120">
    <property type="entry name" value="CAAX PRENYL PROTEASE 1"/>
    <property type="match status" value="1"/>
</dbReference>
<feature type="transmembrane region" description="Helical" evidence="15">
    <location>
        <begin position="164"/>
        <end position="184"/>
    </location>
</feature>
<evidence type="ECO:0000256" key="12">
    <source>
        <dbReference type="ARBA" id="ARBA00060927"/>
    </source>
</evidence>
<gene>
    <name evidence="18" type="ORF">BCR33DRAFT_759414</name>
</gene>
<dbReference type="InterPro" id="IPR001915">
    <property type="entry name" value="Peptidase_M48"/>
</dbReference>
<evidence type="ECO:0000256" key="5">
    <source>
        <dbReference type="ARBA" id="ARBA00022801"/>
    </source>
</evidence>
<keyword evidence="6 15" id="KW-0256">Endoplasmic reticulum</keyword>
<organism evidence="18 19">
    <name type="scientific">Rhizoclosmatium globosum</name>
    <dbReference type="NCBI Taxonomy" id="329046"/>
    <lineage>
        <taxon>Eukaryota</taxon>
        <taxon>Fungi</taxon>
        <taxon>Fungi incertae sedis</taxon>
        <taxon>Chytridiomycota</taxon>
        <taxon>Chytridiomycota incertae sedis</taxon>
        <taxon>Chytridiomycetes</taxon>
        <taxon>Chytridiales</taxon>
        <taxon>Chytriomycetaceae</taxon>
        <taxon>Rhizoclosmatium</taxon>
    </lineage>
</organism>
<dbReference type="AlphaFoldDB" id="A0A1Y2B6Z2"/>
<dbReference type="STRING" id="329046.A0A1Y2B6Z2"/>
<keyword evidence="3 15" id="KW-0812">Transmembrane</keyword>
<keyword evidence="19" id="KW-1185">Reference proteome</keyword>
<feature type="domain" description="Peptidase M48" evidence="16">
    <location>
        <begin position="223"/>
        <end position="425"/>
    </location>
</feature>
<evidence type="ECO:0000256" key="11">
    <source>
        <dbReference type="ARBA" id="ARBA00044456"/>
    </source>
</evidence>
<comment type="caution">
    <text evidence="15">Lacks conserved residue(s) required for the propagation of feature annotation.</text>
</comment>
<keyword evidence="9 15" id="KW-0482">Metalloprotease</keyword>
<feature type="transmembrane region" description="Helical" evidence="15">
    <location>
        <begin position="190"/>
        <end position="209"/>
    </location>
</feature>
<keyword evidence="7 14" id="KW-0862">Zinc</keyword>
<sequence>MLHEHIHHIGGYKGAVLGISWAIYGIKTYVDLRQLRRLQDPKVTLPVSIKGHISDDEYTKYQAYGKDRSRFGLVKGLFDQIVSTVTIVYDVLPKLWAYSGHVLAVAGLASAGELAQSVTFTSIALTSSTILGLGFAYYSTFVIEEKHGFNKQTKALFALDTIKSMVLTVVLSSPVIAAGIRVIEWGGKNFVLYAGAFVLATQVTFVILYPTVLSPIFNKFTPIEEGDLKTKIETLAKRVDFPVQSIYVVDGSKRSSHSNAYVTGLLGVNRIVIYDTLIEQMNHQEILAVVAHELGHWKNNHIFRSLLVSQAQILISFWSFSHFLHFQPLYSAFGFYSQPTVIGFMLFSYLYEPIDFLSTLSIYRVGRYHEFDADQFAKKLGYGEPLKSGLIKLGKKNLKNLNPDPVYSAFNIVHPPLAERLAAIGKSNI</sequence>
<keyword evidence="2 15" id="KW-0645">Protease</keyword>
<evidence type="ECO:0000256" key="1">
    <source>
        <dbReference type="ARBA" id="ARBA00004477"/>
    </source>
</evidence>
<dbReference type="Pfam" id="PF16491">
    <property type="entry name" value="Peptidase_M48_N"/>
    <property type="match status" value="1"/>
</dbReference>
<dbReference type="Gene3D" id="3.30.2010.10">
    <property type="entry name" value="Metalloproteases ('zincins'), catalytic domain"/>
    <property type="match status" value="1"/>
</dbReference>
<keyword evidence="4 14" id="KW-0479">Metal-binding</keyword>
<comment type="subcellular location">
    <subcellularLocation>
        <location evidence="1 15">Endoplasmic reticulum membrane</location>
        <topology evidence="1 15">Multi-pass membrane protein</topology>
    </subcellularLocation>
</comment>
<evidence type="ECO:0000256" key="15">
    <source>
        <dbReference type="RuleBase" id="RU366005"/>
    </source>
</evidence>
<name>A0A1Y2B6Z2_9FUNG</name>
<keyword evidence="8 15" id="KW-1133">Transmembrane helix</keyword>
<dbReference type="GO" id="GO:0071586">
    <property type="term" value="P:CAAX-box protein processing"/>
    <property type="evidence" value="ECO:0007669"/>
    <property type="project" value="UniProtKB-UniRule"/>
</dbReference>
<evidence type="ECO:0000256" key="13">
    <source>
        <dbReference type="PIRSR" id="PIRSR627057-1"/>
    </source>
</evidence>
<dbReference type="Proteomes" id="UP000193642">
    <property type="component" value="Unassembled WGS sequence"/>
</dbReference>
<dbReference type="GO" id="GO:0046872">
    <property type="term" value="F:metal ion binding"/>
    <property type="evidence" value="ECO:0007669"/>
    <property type="project" value="UniProtKB-UniRule"/>
</dbReference>
<dbReference type="InterPro" id="IPR027057">
    <property type="entry name" value="CAXX_Prtase_1"/>
</dbReference>
<protein>
    <recommendedName>
        <fullName evidence="15">CAAX prenyl protease</fullName>
        <ecNumber evidence="15">3.4.24.84</ecNumber>
    </recommendedName>
</protein>
<keyword evidence="10 15" id="KW-0472">Membrane</keyword>
<evidence type="ECO:0000313" key="19">
    <source>
        <dbReference type="Proteomes" id="UP000193642"/>
    </source>
</evidence>